<dbReference type="Proteomes" id="UP000631114">
    <property type="component" value="Unassembled WGS sequence"/>
</dbReference>
<dbReference type="Pfam" id="PF08284">
    <property type="entry name" value="RVP_2"/>
    <property type="match status" value="1"/>
</dbReference>
<evidence type="ECO:0000256" key="1">
    <source>
        <dbReference type="SAM" id="MobiDB-lite"/>
    </source>
</evidence>
<gene>
    <name evidence="3" type="ORF">IFM89_033400</name>
</gene>
<feature type="compositionally biased region" description="Low complexity" evidence="1">
    <location>
        <begin position="11"/>
        <end position="35"/>
    </location>
</feature>
<dbReference type="AlphaFoldDB" id="A0A835LT52"/>
<protein>
    <recommendedName>
        <fullName evidence="2">Retrotransposon gag domain-containing protein</fullName>
    </recommendedName>
</protein>
<dbReference type="OrthoDB" id="1680348at2759"/>
<evidence type="ECO:0000313" key="3">
    <source>
        <dbReference type="EMBL" id="KAF9607193.1"/>
    </source>
</evidence>
<comment type="caution">
    <text evidence="3">The sequence shown here is derived from an EMBL/GenBank/DDBJ whole genome shotgun (WGS) entry which is preliminary data.</text>
</comment>
<feature type="region of interest" description="Disordered" evidence="1">
    <location>
        <begin position="1"/>
        <end position="35"/>
    </location>
</feature>
<reference evidence="3 4" key="1">
    <citation type="submission" date="2020-10" db="EMBL/GenBank/DDBJ databases">
        <title>The Coptis chinensis genome and diversification of protoberbering-type alkaloids.</title>
        <authorList>
            <person name="Wang B."/>
            <person name="Shu S."/>
            <person name="Song C."/>
            <person name="Liu Y."/>
        </authorList>
    </citation>
    <scope>NUCLEOTIDE SEQUENCE [LARGE SCALE GENOMIC DNA]</scope>
    <source>
        <strain evidence="3">HL-2020</strain>
        <tissue evidence="3">Leaf</tissue>
    </source>
</reference>
<dbReference type="Gene3D" id="2.40.70.10">
    <property type="entry name" value="Acid Proteases"/>
    <property type="match status" value="1"/>
</dbReference>
<dbReference type="InterPro" id="IPR021109">
    <property type="entry name" value="Peptidase_aspartic_dom_sf"/>
</dbReference>
<proteinExistence type="predicted"/>
<dbReference type="InterPro" id="IPR005162">
    <property type="entry name" value="Retrotrans_gag_dom"/>
</dbReference>
<keyword evidence="4" id="KW-1185">Reference proteome</keyword>
<feature type="compositionally biased region" description="Basic and acidic residues" evidence="1">
    <location>
        <begin position="1"/>
        <end position="10"/>
    </location>
</feature>
<accession>A0A835LT52</accession>
<dbReference type="EMBL" id="JADFTS010000005">
    <property type="protein sequence ID" value="KAF9607193.1"/>
    <property type="molecule type" value="Genomic_DNA"/>
</dbReference>
<feature type="domain" description="Retrotransposon gag" evidence="2">
    <location>
        <begin position="77"/>
        <end position="165"/>
    </location>
</feature>
<dbReference type="PANTHER" id="PTHR33223:SF6">
    <property type="entry name" value="CCHC-TYPE DOMAIN-CONTAINING PROTEIN"/>
    <property type="match status" value="1"/>
</dbReference>
<dbReference type="CDD" id="cd00303">
    <property type="entry name" value="retropepsin_like"/>
    <property type="match status" value="1"/>
</dbReference>
<dbReference type="PANTHER" id="PTHR33223">
    <property type="entry name" value="CCHC-TYPE DOMAIN-CONTAINING PROTEIN"/>
    <property type="match status" value="1"/>
</dbReference>
<organism evidence="3 4">
    <name type="scientific">Coptis chinensis</name>
    <dbReference type="NCBI Taxonomy" id="261450"/>
    <lineage>
        <taxon>Eukaryota</taxon>
        <taxon>Viridiplantae</taxon>
        <taxon>Streptophyta</taxon>
        <taxon>Embryophyta</taxon>
        <taxon>Tracheophyta</taxon>
        <taxon>Spermatophyta</taxon>
        <taxon>Magnoliopsida</taxon>
        <taxon>Ranunculales</taxon>
        <taxon>Ranunculaceae</taxon>
        <taxon>Coptidoideae</taxon>
        <taxon>Coptis</taxon>
    </lineage>
</organism>
<sequence length="266" mass="30070">MQRLLAKLDDPNQNSFNPNSSNTNPIQQRQHQQPIIQDRPLRLDFPRFEGEDPESWLFQAEQFFTLNPISKEQKVIMASIHLKGDAIAWYRWLNQSLDELTWRQFSTSLCKRFGSKKHIDPMSSLSKLTQQGTVREYITSFETLINLVPGIQDQHQVSLFVSGLKAEIQAGVRIHNPLSLSHGTMRSTTMRAIVYCKSKPLSVLMDSGSTHSFIHPSVVPSCGLSITQKQTFAVMIANGGFLQCHGSCLNVISTFKVTYSLQISVF</sequence>
<dbReference type="SUPFAM" id="SSF50630">
    <property type="entry name" value="Acid proteases"/>
    <property type="match status" value="1"/>
</dbReference>
<evidence type="ECO:0000259" key="2">
    <source>
        <dbReference type="Pfam" id="PF03732"/>
    </source>
</evidence>
<evidence type="ECO:0000313" key="4">
    <source>
        <dbReference type="Proteomes" id="UP000631114"/>
    </source>
</evidence>
<name>A0A835LT52_9MAGN</name>
<dbReference type="Pfam" id="PF03732">
    <property type="entry name" value="Retrotrans_gag"/>
    <property type="match status" value="1"/>
</dbReference>